<dbReference type="GO" id="GO:0000917">
    <property type="term" value="P:division septum assembly"/>
    <property type="evidence" value="ECO:0007669"/>
    <property type="project" value="UniProtKB-KW"/>
</dbReference>
<dbReference type="SUPFAM" id="SSF63848">
    <property type="entry name" value="Cell-division inhibitor MinC, C-terminal domain"/>
    <property type="match status" value="1"/>
</dbReference>
<proteinExistence type="inferred from homology"/>
<keyword evidence="3 6" id="KW-0717">Septation</keyword>
<dbReference type="InterPro" id="IPR055219">
    <property type="entry name" value="MinC_N_1"/>
</dbReference>
<dbReference type="EMBL" id="QWEG01000006">
    <property type="protein sequence ID" value="RHW40631.1"/>
    <property type="molecule type" value="Genomic_DNA"/>
</dbReference>
<evidence type="ECO:0000256" key="2">
    <source>
        <dbReference type="ARBA" id="ARBA00022618"/>
    </source>
</evidence>
<dbReference type="GO" id="GO:1901891">
    <property type="term" value="P:regulation of cell septum assembly"/>
    <property type="evidence" value="ECO:0007669"/>
    <property type="project" value="InterPro"/>
</dbReference>
<dbReference type="GO" id="GO:0000902">
    <property type="term" value="P:cell morphogenesis"/>
    <property type="evidence" value="ECO:0007669"/>
    <property type="project" value="InterPro"/>
</dbReference>
<evidence type="ECO:0000256" key="3">
    <source>
        <dbReference type="ARBA" id="ARBA00023210"/>
    </source>
</evidence>
<sequence>MNKLQNVTIKGTKDGLTLFLDDLCSYEELKKDLTGKLSSQQPSNGETQLLNVKVHTGNRYLTAEQQEELKELIRRHKGLAVASLESNVLTKQEAEALKDKESVATVAKMVRSGQVLKVPGDLLLIGDVNPGGMVMAGGNIFIMGVLKGIAHAGCFGDQEAVIAASGMMPSQLRISHFLMTSPDNPGSGGNPREMECAYINEENEMIIDRLQTLSSIRPGLTRFEGGR</sequence>
<evidence type="ECO:0000313" key="10">
    <source>
        <dbReference type="Proteomes" id="UP000284416"/>
    </source>
</evidence>
<keyword evidence="4 6" id="KW-0131">Cell cycle</keyword>
<evidence type="ECO:0000259" key="7">
    <source>
        <dbReference type="Pfam" id="PF03775"/>
    </source>
</evidence>
<accession>A0A417YTX7</accession>
<evidence type="ECO:0000256" key="6">
    <source>
        <dbReference type="HAMAP-Rule" id="MF_00267"/>
    </source>
</evidence>
<feature type="domain" description="Septum site-determining protein MinC N-terminal" evidence="8">
    <location>
        <begin position="7"/>
        <end position="83"/>
    </location>
</feature>
<evidence type="ECO:0000313" key="9">
    <source>
        <dbReference type="EMBL" id="RHW40631.1"/>
    </source>
</evidence>
<comment type="similarity">
    <text evidence="1 6">Belongs to the MinC family.</text>
</comment>
<dbReference type="InterPro" id="IPR013033">
    <property type="entry name" value="MinC"/>
</dbReference>
<dbReference type="Gene3D" id="3.30.160.540">
    <property type="match status" value="1"/>
</dbReference>
<evidence type="ECO:0000256" key="4">
    <source>
        <dbReference type="ARBA" id="ARBA00023306"/>
    </source>
</evidence>
<evidence type="ECO:0000259" key="8">
    <source>
        <dbReference type="Pfam" id="PF22642"/>
    </source>
</evidence>
<dbReference type="Pfam" id="PF22642">
    <property type="entry name" value="MinC_N_1"/>
    <property type="match status" value="1"/>
</dbReference>
<dbReference type="OrthoDB" id="9790810at2"/>
<organism evidence="9 10">
    <name type="scientific">Neobacillus notoginsengisoli</name>
    <dbReference type="NCBI Taxonomy" id="1578198"/>
    <lineage>
        <taxon>Bacteria</taxon>
        <taxon>Bacillati</taxon>
        <taxon>Bacillota</taxon>
        <taxon>Bacilli</taxon>
        <taxon>Bacillales</taxon>
        <taxon>Bacillaceae</taxon>
        <taxon>Neobacillus</taxon>
    </lineage>
</organism>
<dbReference type="PANTHER" id="PTHR34108:SF1">
    <property type="entry name" value="SEPTUM SITE-DETERMINING PROTEIN MINC"/>
    <property type="match status" value="1"/>
</dbReference>
<dbReference type="NCBIfam" id="TIGR01222">
    <property type="entry name" value="minC"/>
    <property type="match status" value="1"/>
</dbReference>
<name>A0A417YTX7_9BACI</name>
<dbReference type="HAMAP" id="MF_00267">
    <property type="entry name" value="MinC"/>
    <property type="match status" value="1"/>
</dbReference>
<dbReference type="InterPro" id="IPR005526">
    <property type="entry name" value="Septum_form_inhib_MinC_C"/>
</dbReference>
<comment type="subunit">
    <text evidence="5 6">Interacts with MinD and FtsZ.</text>
</comment>
<keyword evidence="10" id="KW-1185">Reference proteome</keyword>
<reference evidence="9 10" key="1">
    <citation type="journal article" date="2017" name="Int. J. Syst. Evol. Microbiol.">
        <title>Bacillus notoginsengisoli sp. nov., a novel bacterium isolated from the rhizosphere of Panax notoginseng.</title>
        <authorList>
            <person name="Zhang M.Y."/>
            <person name="Cheng J."/>
            <person name="Cai Y."/>
            <person name="Zhang T.Y."/>
            <person name="Wu Y.Y."/>
            <person name="Manikprabhu D."/>
            <person name="Li W.J."/>
            <person name="Zhang Y.X."/>
        </authorList>
    </citation>
    <scope>NUCLEOTIDE SEQUENCE [LARGE SCALE GENOMIC DNA]</scope>
    <source>
        <strain evidence="9 10">JCM 30743</strain>
    </source>
</reference>
<evidence type="ECO:0000256" key="1">
    <source>
        <dbReference type="ARBA" id="ARBA00006291"/>
    </source>
</evidence>
<evidence type="ECO:0000256" key="5">
    <source>
        <dbReference type="ARBA" id="ARBA00046874"/>
    </source>
</evidence>
<dbReference type="Gene3D" id="2.160.20.70">
    <property type="match status" value="1"/>
</dbReference>
<comment type="function">
    <text evidence="6">Cell division inhibitor that blocks the formation of polar Z ring septums. Rapidly oscillates between the poles of the cell to destabilize FtsZ filaments that have formed before they mature into polar Z rings. Prevents FtsZ polymerization.</text>
</comment>
<keyword evidence="2 6" id="KW-0132">Cell division</keyword>
<dbReference type="RefSeq" id="WP_118920748.1">
    <property type="nucleotide sequence ID" value="NZ_QWEG01000006.1"/>
</dbReference>
<feature type="domain" description="Septum formation inhibitor MinC C-terminal" evidence="7">
    <location>
        <begin position="106"/>
        <end position="207"/>
    </location>
</feature>
<protein>
    <recommendedName>
        <fullName evidence="6">Probable septum site-determining protein MinC</fullName>
    </recommendedName>
</protein>
<gene>
    <name evidence="6 9" type="primary">minC</name>
    <name evidence="9" type="ORF">D1B31_10550</name>
</gene>
<dbReference type="PANTHER" id="PTHR34108">
    <property type="entry name" value="SEPTUM SITE-DETERMINING PROTEIN MINC"/>
    <property type="match status" value="1"/>
</dbReference>
<dbReference type="AlphaFoldDB" id="A0A417YTX7"/>
<comment type="caution">
    <text evidence="9">The sequence shown here is derived from an EMBL/GenBank/DDBJ whole genome shotgun (WGS) entry which is preliminary data.</text>
</comment>
<dbReference type="InterPro" id="IPR036145">
    <property type="entry name" value="MinC_C_sf"/>
</dbReference>
<dbReference type="InterPro" id="IPR016098">
    <property type="entry name" value="CAP/MinC_C"/>
</dbReference>
<dbReference type="Proteomes" id="UP000284416">
    <property type="component" value="Unassembled WGS sequence"/>
</dbReference>
<dbReference type="Pfam" id="PF03775">
    <property type="entry name" value="MinC_C"/>
    <property type="match status" value="1"/>
</dbReference>